<feature type="compositionally biased region" description="Basic and acidic residues" evidence="1">
    <location>
        <begin position="41"/>
        <end position="58"/>
    </location>
</feature>
<feature type="compositionally biased region" description="Polar residues" evidence="1">
    <location>
        <begin position="409"/>
        <end position="418"/>
    </location>
</feature>
<feature type="compositionally biased region" description="Low complexity" evidence="1">
    <location>
        <begin position="1"/>
        <end position="16"/>
    </location>
</feature>
<dbReference type="Pfam" id="PF20149">
    <property type="entry name" value="DUF6532"/>
    <property type="match status" value="1"/>
</dbReference>
<feature type="compositionally biased region" description="Polar residues" evidence="1">
    <location>
        <begin position="285"/>
        <end position="294"/>
    </location>
</feature>
<dbReference type="InterPro" id="IPR045341">
    <property type="entry name" value="DUF6532"/>
</dbReference>
<evidence type="ECO:0000313" key="3">
    <source>
        <dbReference type="EMBL" id="KAF8419236.1"/>
    </source>
</evidence>
<evidence type="ECO:0000313" key="4">
    <source>
        <dbReference type="Proteomes" id="UP001194468"/>
    </source>
</evidence>
<feature type="domain" description="DUF6532" evidence="2">
    <location>
        <begin position="487"/>
        <end position="696"/>
    </location>
</feature>
<feature type="region of interest" description="Disordered" evidence="1">
    <location>
        <begin position="356"/>
        <end position="377"/>
    </location>
</feature>
<sequence>MAPTRRSNSSTTASSRPEPSQTTRPAHANAGKGGYISQLRKTSEALDRPQREQAKDLLENEPVNHLAPTPHRPRNKKTGKQRAKATALEDVNSDPLEANSSQIAPSGPDGRFGLQPQAPVFVGRQALEEYEKDRIHHRTKDNTVARTGKGGVHSKQNSRNNSHDETTQMDIDDHHECRPEDEDHNSRMDVHAHGGLFNFDDQQVEVPRSNGSHPRREDVIRDRNREDRMDTTGDPAPQGDARTQPPRRCPQSQPSQNTARDTAQPRRHVSNARYLQDRVLPSPPLSRSHSNKANENAHHNNDTQANVANTDYDVLGRHHLSNRRRWSPDLHHLANVRDGNRQNDGSSRQLRAGYEVPVPEQEHTANVQGGNRQDDRASRQHLAGYEALVAQQEHAAPAPSLQERAANVQEGNHQNDGPSRQAPVVDSNHTSTGEGLNANTTDRQHTSAPDQPRHRGRYSKNQKDAIQPKPSHIGFYPKLWQQLLEIAKAEMRRALFLHQPFLPDRKTAIKGECYEVLLGVIARYEREQRPVECGYSDRKANMAEMLYDDVTSFRSVLKKAVQEAVPSGYTLHAPPTAISREARTMFLKDRATQLLQDSEYLLGDVNEQRLQGKKLLFGHPVLKQVCLYVYYSNTSKSLRTFGEFQRSVPKKALVLVAAMVHFVLTLYKKHGRDTNPSLSSKELEDTYKKIMRSMDKLTTHRSKGYRFEVMLTQWAAEGMYEAVHKYSEPSLT</sequence>
<proteinExistence type="predicted"/>
<evidence type="ECO:0000256" key="1">
    <source>
        <dbReference type="SAM" id="MobiDB-lite"/>
    </source>
</evidence>
<organism evidence="3 4">
    <name type="scientific">Boletus edulis BED1</name>
    <dbReference type="NCBI Taxonomy" id="1328754"/>
    <lineage>
        <taxon>Eukaryota</taxon>
        <taxon>Fungi</taxon>
        <taxon>Dikarya</taxon>
        <taxon>Basidiomycota</taxon>
        <taxon>Agaricomycotina</taxon>
        <taxon>Agaricomycetes</taxon>
        <taxon>Agaricomycetidae</taxon>
        <taxon>Boletales</taxon>
        <taxon>Boletineae</taxon>
        <taxon>Boletaceae</taxon>
        <taxon>Boletoideae</taxon>
        <taxon>Boletus</taxon>
    </lineage>
</organism>
<reference evidence="3" key="2">
    <citation type="journal article" date="2020" name="Nat. Commun.">
        <title>Large-scale genome sequencing of mycorrhizal fungi provides insights into the early evolution of symbiotic traits.</title>
        <authorList>
            <person name="Miyauchi S."/>
            <person name="Kiss E."/>
            <person name="Kuo A."/>
            <person name="Drula E."/>
            <person name="Kohler A."/>
            <person name="Sanchez-Garcia M."/>
            <person name="Morin E."/>
            <person name="Andreopoulos B."/>
            <person name="Barry K.W."/>
            <person name="Bonito G."/>
            <person name="Buee M."/>
            <person name="Carver A."/>
            <person name="Chen C."/>
            <person name="Cichocki N."/>
            <person name="Clum A."/>
            <person name="Culley D."/>
            <person name="Crous P.W."/>
            <person name="Fauchery L."/>
            <person name="Girlanda M."/>
            <person name="Hayes R.D."/>
            <person name="Keri Z."/>
            <person name="LaButti K."/>
            <person name="Lipzen A."/>
            <person name="Lombard V."/>
            <person name="Magnuson J."/>
            <person name="Maillard F."/>
            <person name="Murat C."/>
            <person name="Nolan M."/>
            <person name="Ohm R.A."/>
            <person name="Pangilinan J."/>
            <person name="Pereira M.F."/>
            <person name="Perotto S."/>
            <person name="Peter M."/>
            <person name="Pfister S."/>
            <person name="Riley R."/>
            <person name="Sitrit Y."/>
            <person name="Stielow J.B."/>
            <person name="Szollosi G."/>
            <person name="Zifcakova L."/>
            <person name="Stursova M."/>
            <person name="Spatafora J.W."/>
            <person name="Tedersoo L."/>
            <person name="Vaario L.M."/>
            <person name="Yamada A."/>
            <person name="Yan M."/>
            <person name="Wang P."/>
            <person name="Xu J."/>
            <person name="Bruns T."/>
            <person name="Baldrian P."/>
            <person name="Vilgalys R."/>
            <person name="Dunand C."/>
            <person name="Henrissat B."/>
            <person name="Grigoriev I.V."/>
            <person name="Hibbett D."/>
            <person name="Nagy L.G."/>
            <person name="Martin F.M."/>
        </authorList>
    </citation>
    <scope>NUCLEOTIDE SEQUENCE</scope>
    <source>
        <strain evidence="3">BED1</strain>
    </source>
</reference>
<feature type="region of interest" description="Disordered" evidence="1">
    <location>
        <begin position="1"/>
        <end position="116"/>
    </location>
</feature>
<accession>A0AAD4BCI0</accession>
<feature type="compositionally biased region" description="Polar residues" evidence="1">
    <location>
        <begin position="427"/>
        <end position="449"/>
    </location>
</feature>
<feature type="region of interest" description="Disordered" evidence="1">
    <location>
        <begin position="129"/>
        <end position="307"/>
    </location>
</feature>
<feature type="compositionally biased region" description="Basic residues" evidence="1">
    <location>
        <begin position="71"/>
        <end position="83"/>
    </location>
</feature>
<keyword evidence="4" id="KW-1185">Reference proteome</keyword>
<feature type="compositionally biased region" description="Low complexity" evidence="1">
    <location>
        <begin position="244"/>
        <end position="256"/>
    </location>
</feature>
<feature type="compositionally biased region" description="Basic and acidic residues" evidence="1">
    <location>
        <begin position="214"/>
        <end position="231"/>
    </location>
</feature>
<name>A0AAD4BCI0_BOLED</name>
<comment type="caution">
    <text evidence="3">The sequence shown here is derived from an EMBL/GenBank/DDBJ whole genome shotgun (WGS) entry which is preliminary data.</text>
</comment>
<protein>
    <recommendedName>
        <fullName evidence="2">DUF6532 domain-containing protein</fullName>
    </recommendedName>
</protein>
<gene>
    <name evidence="3" type="ORF">L210DRAFT_3510803</name>
</gene>
<feature type="compositionally biased region" description="Basic and acidic residues" evidence="1">
    <location>
        <begin position="161"/>
        <end position="178"/>
    </location>
</feature>
<reference evidence="3" key="1">
    <citation type="submission" date="2019-10" db="EMBL/GenBank/DDBJ databases">
        <authorList>
            <consortium name="DOE Joint Genome Institute"/>
            <person name="Kuo A."/>
            <person name="Miyauchi S."/>
            <person name="Kiss E."/>
            <person name="Drula E."/>
            <person name="Kohler A."/>
            <person name="Sanchez-Garcia M."/>
            <person name="Andreopoulos B."/>
            <person name="Barry K.W."/>
            <person name="Bonito G."/>
            <person name="Buee M."/>
            <person name="Carver A."/>
            <person name="Chen C."/>
            <person name="Cichocki N."/>
            <person name="Clum A."/>
            <person name="Culley D."/>
            <person name="Crous P.W."/>
            <person name="Fauchery L."/>
            <person name="Girlanda M."/>
            <person name="Hayes R."/>
            <person name="Keri Z."/>
            <person name="LaButti K."/>
            <person name="Lipzen A."/>
            <person name="Lombard V."/>
            <person name="Magnuson J."/>
            <person name="Maillard F."/>
            <person name="Morin E."/>
            <person name="Murat C."/>
            <person name="Nolan M."/>
            <person name="Ohm R."/>
            <person name="Pangilinan J."/>
            <person name="Pereira M."/>
            <person name="Perotto S."/>
            <person name="Peter M."/>
            <person name="Riley R."/>
            <person name="Sitrit Y."/>
            <person name="Stielow B."/>
            <person name="Szollosi G."/>
            <person name="Zifcakova L."/>
            <person name="Stursova M."/>
            <person name="Spatafora J.W."/>
            <person name="Tedersoo L."/>
            <person name="Vaario L.-M."/>
            <person name="Yamada A."/>
            <person name="Yan M."/>
            <person name="Wang P."/>
            <person name="Xu J."/>
            <person name="Bruns T."/>
            <person name="Baldrian P."/>
            <person name="Vilgalys R."/>
            <person name="Henrissat B."/>
            <person name="Grigoriev I.V."/>
            <person name="Hibbett D."/>
            <person name="Nagy L.G."/>
            <person name="Martin F.M."/>
        </authorList>
    </citation>
    <scope>NUCLEOTIDE SEQUENCE</scope>
    <source>
        <strain evidence="3">BED1</strain>
    </source>
</reference>
<feature type="region of interest" description="Disordered" evidence="1">
    <location>
        <begin position="407"/>
        <end position="471"/>
    </location>
</feature>
<dbReference type="EMBL" id="WHUW01000179">
    <property type="protein sequence ID" value="KAF8419236.1"/>
    <property type="molecule type" value="Genomic_DNA"/>
</dbReference>
<evidence type="ECO:0000259" key="2">
    <source>
        <dbReference type="Pfam" id="PF20149"/>
    </source>
</evidence>
<dbReference type="Proteomes" id="UP001194468">
    <property type="component" value="Unassembled WGS sequence"/>
</dbReference>
<dbReference type="AlphaFoldDB" id="A0AAD4BCI0"/>